<dbReference type="Proteomes" id="UP000694523">
    <property type="component" value="Unplaced"/>
</dbReference>
<keyword evidence="3" id="KW-1185">Reference proteome</keyword>
<dbReference type="Ensembl" id="ENSNMLT00000026750.1">
    <property type="protein sequence ID" value="ENSNMLP00000023906.1"/>
    <property type="gene ID" value="ENSNMLG00000015379.1"/>
</dbReference>
<accession>A0A8C6WQ81</accession>
<evidence type="ECO:0000313" key="3">
    <source>
        <dbReference type="Proteomes" id="UP000694523"/>
    </source>
</evidence>
<organism evidence="2 3">
    <name type="scientific">Neogobius melanostomus</name>
    <name type="common">round goby</name>
    <dbReference type="NCBI Taxonomy" id="47308"/>
    <lineage>
        <taxon>Eukaryota</taxon>
        <taxon>Metazoa</taxon>
        <taxon>Chordata</taxon>
        <taxon>Craniata</taxon>
        <taxon>Vertebrata</taxon>
        <taxon>Euteleostomi</taxon>
        <taxon>Actinopterygii</taxon>
        <taxon>Neopterygii</taxon>
        <taxon>Teleostei</taxon>
        <taxon>Neoteleostei</taxon>
        <taxon>Acanthomorphata</taxon>
        <taxon>Gobiaria</taxon>
        <taxon>Gobiiformes</taxon>
        <taxon>Gobioidei</taxon>
        <taxon>Gobiidae</taxon>
        <taxon>Benthophilinae</taxon>
        <taxon>Neogobiini</taxon>
        <taxon>Neogobius</taxon>
    </lineage>
</organism>
<proteinExistence type="predicted"/>
<evidence type="ECO:0000256" key="1">
    <source>
        <dbReference type="SAM" id="MobiDB-lite"/>
    </source>
</evidence>
<reference evidence="2" key="2">
    <citation type="submission" date="2025-09" db="UniProtKB">
        <authorList>
            <consortium name="Ensembl"/>
        </authorList>
    </citation>
    <scope>IDENTIFICATION</scope>
</reference>
<protein>
    <submittedName>
        <fullName evidence="2">Uncharacterized protein</fullName>
    </submittedName>
</protein>
<dbReference type="AlphaFoldDB" id="A0A8C6WQ81"/>
<evidence type="ECO:0000313" key="2">
    <source>
        <dbReference type="Ensembl" id="ENSNMLP00000023906.1"/>
    </source>
</evidence>
<name>A0A8C6WQ81_9GOBI</name>
<reference evidence="2" key="1">
    <citation type="submission" date="2025-08" db="UniProtKB">
        <authorList>
            <consortium name="Ensembl"/>
        </authorList>
    </citation>
    <scope>IDENTIFICATION</scope>
</reference>
<sequence>MGQSVLRDGRTPFGRGVGFRSPNLECPGESSHILTGSLSDLALFSRSTCPLIDGALAPLNQREASPNTYV</sequence>
<feature type="region of interest" description="Disordered" evidence="1">
    <location>
        <begin position="1"/>
        <end position="21"/>
    </location>
</feature>